<dbReference type="KEGG" id="acep:105627011"/>
<name>A0A158P1M6_ATTCE</name>
<dbReference type="InParanoid" id="A0A158P1M6"/>
<dbReference type="Proteomes" id="UP000005205">
    <property type="component" value="Unassembled WGS sequence"/>
</dbReference>
<dbReference type="eggNOG" id="KOG1990">
    <property type="taxonomic scope" value="Eukaryota"/>
</dbReference>
<evidence type="ECO:0000313" key="1">
    <source>
        <dbReference type="EnsemblMetazoa" id="XP_012063684.1"/>
    </source>
</evidence>
<accession>A0A158P1M6</accession>
<evidence type="ECO:0000313" key="2">
    <source>
        <dbReference type="Proteomes" id="UP000005205"/>
    </source>
</evidence>
<proteinExistence type="predicted"/>
<dbReference type="EMBL" id="ADTU01006649">
    <property type="status" value="NOT_ANNOTATED_CDS"/>
    <property type="molecule type" value="Genomic_DNA"/>
</dbReference>
<dbReference type="AlphaFoldDB" id="A0A158P1M6"/>
<dbReference type="EnsemblMetazoa" id="XM_012208294.1">
    <property type="protein sequence ID" value="XP_012063684.1"/>
    <property type="gene ID" value="LOC105627011"/>
</dbReference>
<sequence>MVVTTELRPTKIPNLKSMVYLADRDLLAEIARELCPHLEHTLKNASFIAIDGEFTDIESDDLAYNGISYLDQIDKTLLEQQIQENTLFNNVEQSLSYKEEDDFKNAIIQIFEWLKTASDEVESIKVESPTPTLQYFMHKELRKRFSYLDFLWEQCDNCD</sequence>
<gene>
    <name evidence="1" type="primary">105627011</name>
</gene>
<keyword evidence="2" id="KW-1185">Reference proteome</keyword>
<dbReference type="EMBL" id="ADTU01006648">
    <property type="status" value="NOT_ANNOTATED_CDS"/>
    <property type="molecule type" value="Genomic_DNA"/>
</dbReference>
<reference evidence="2" key="1">
    <citation type="journal article" date="2011" name="PLoS Genet.">
        <title>The genome sequence of the leaf-cutter ant Atta cephalotes reveals insights into its obligate symbiotic lifestyle.</title>
        <authorList>
            <person name="Suen G."/>
            <person name="Teiling C."/>
            <person name="Li L."/>
            <person name="Holt C."/>
            <person name="Abouheif E."/>
            <person name="Bornberg-Bauer E."/>
            <person name="Bouffard P."/>
            <person name="Caldera E.J."/>
            <person name="Cash E."/>
            <person name="Cavanaugh A."/>
            <person name="Denas O."/>
            <person name="Elhaik E."/>
            <person name="Fave M.J."/>
            <person name="Gadau J."/>
            <person name="Gibson J.D."/>
            <person name="Graur D."/>
            <person name="Grubbs K.J."/>
            <person name="Hagen D.E."/>
            <person name="Harkins T.T."/>
            <person name="Helmkampf M."/>
            <person name="Hu H."/>
            <person name="Johnson B.R."/>
            <person name="Kim J."/>
            <person name="Marsh S.E."/>
            <person name="Moeller J.A."/>
            <person name="Munoz-Torres M.C."/>
            <person name="Murphy M.C."/>
            <person name="Naughton M.C."/>
            <person name="Nigam S."/>
            <person name="Overson R."/>
            <person name="Rajakumar R."/>
            <person name="Reese J.T."/>
            <person name="Scott J.J."/>
            <person name="Smith C.R."/>
            <person name="Tao S."/>
            <person name="Tsutsui N.D."/>
            <person name="Viljakainen L."/>
            <person name="Wissler L."/>
            <person name="Yandell M.D."/>
            <person name="Zimmer F."/>
            <person name="Taylor J."/>
            <person name="Slater S.C."/>
            <person name="Clifton S.W."/>
            <person name="Warren W.C."/>
            <person name="Elsik C.G."/>
            <person name="Smith C.D."/>
            <person name="Weinstock G.M."/>
            <person name="Gerardo N.M."/>
            <person name="Currie C.R."/>
        </authorList>
    </citation>
    <scope>NUCLEOTIDE SEQUENCE [LARGE SCALE GENOMIC DNA]</scope>
</reference>
<protein>
    <submittedName>
        <fullName evidence="1">Uncharacterized protein</fullName>
    </submittedName>
</protein>
<dbReference type="OrthoDB" id="414075at2759"/>
<reference evidence="1" key="2">
    <citation type="submission" date="2016-04" db="UniProtKB">
        <authorList>
            <consortium name="EnsemblMetazoa"/>
        </authorList>
    </citation>
    <scope>IDENTIFICATION</scope>
</reference>
<organism evidence="1 2">
    <name type="scientific">Atta cephalotes</name>
    <name type="common">Leafcutter ant</name>
    <dbReference type="NCBI Taxonomy" id="12957"/>
    <lineage>
        <taxon>Eukaryota</taxon>
        <taxon>Metazoa</taxon>
        <taxon>Ecdysozoa</taxon>
        <taxon>Arthropoda</taxon>
        <taxon>Hexapoda</taxon>
        <taxon>Insecta</taxon>
        <taxon>Pterygota</taxon>
        <taxon>Neoptera</taxon>
        <taxon>Endopterygota</taxon>
        <taxon>Hymenoptera</taxon>
        <taxon>Apocrita</taxon>
        <taxon>Aculeata</taxon>
        <taxon>Formicoidea</taxon>
        <taxon>Formicidae</taxon>
        <taxon>Myrmicinae</taxon>
        <taxon>Atta</taxon>
    </lineage>
</organism>